<proteinExistence type="predicted"/>
<sequence>MPIWGKYGNVMTEMSVAGELQLALRLKLILNQRALFSKIGECELRPFPCQPIQRANDQLVRQKKS</sequence>
<evidence type="ECO:0000313" key="2">
    <source>
        <dbReference type="Proteomes" id="UP000005239"/>
    </source>
</evidence>
<reference evidence="2" key="1">
    <citation type="journal article" date="2008" name="Nat. Genet.">
        <title>The Pristionchus pacificus genome provides a unique perspective on nematode lifestyle and parasitism.</title>
        <authorList>
            <person name="Dieterich C."/>
            <person name="Clifton S.W."/>
            <person name="Schuster L.N."/>
            <person name="Chinwalla A."/>
            <person name="Delehaunty K."/>
            <person name="Dinkelacker I."/>
            <person name="Fulton L."/>
            <person name="Fulton R."/>
            <person name="Godfrey J."/>
            <person name="Minx P."/>
            <person name="Mitreva M."/>
            <person name="Roeseler W."/>
            <person name="Tian H."/>
            <person name="Witte H."/>
            <person name="Yang S.P."/>
            <person name="Wilson R.K."/>
            <person name="Sommer R.J."/>
        </authorList>
    </citation>
    <scope>NUCLEOTIDE SEQUENCE [LARGE SCALE GENOMIC DNA]</scope>
    <source>
        <strain evidence="2">PS312</strain>
    </source>
</reference>
<protein>
    <submittedName>
        <fullName evidence="1">Uncharacterized protein</fullName>
    </submittedName>
</protein>
<keyword evidence="2" id="KW-1185">Reference proteome</keyword>
<organism evidence="1 2">
    <name type="scientific">Pristionchus pacificus</name>
    <name type="common">Parasitic nematode worm</name>
    <dbReference type="NCBI Taxonomy" id="54126"/>
    <lineage>
        <taxon>Eukaryota</taxon>
        <taxon>Metazoa</taxon>
        <taxon>Ecdysozoa</taxon>
        <taxon>Nematoda</taxon>
        <taxon>Chromadorea</taxon>
        <taxon>Rhabditida</taxon>
        <taxon>Rhabditina</taxon>
        <taxon>Diplogasteromorpha</taxon>
        <taxon>Diplogasteroidea</taxon>
        <taxon>Neodiplogasteridae</taxon>
        <taxon>Pristionchus</taxon>
    </lineage>
</organism>
<reference evidence="1" key="2">
    <citation type="submission" date="2022-06" db="UniProtKB">
        <authorList>
            <consortium name="EnsemblMetazoa"/>
        </authorList>
    </citation>
    <scope>IDENTIFICATION</scope>
    <source>
        <strain evidence="1">PS312</strain>
    </source>
</reference>
<dbReference type="EnsemblMetazoa" id="PPA44208.1">
    <property type="protein sequence ID" value="PPA44208.1"/>
    <property type="gene ID" value="WBGene00282577"/>
</dbReference>
<evidence type="ECO:0000313" key="1">
    <source>
        <dbReference type="EnsemblMetazoa" id="PPA44208.1"/>
    </source>
</evidence>
<dbReference type="Proteomes" id="UP000005239">
    <property type="component" value="Unassembled WGS sequence"/>
</dbReference>
<name>A0A2A6CY54_PRIPA</name>
<accession>A0A2A6CY54</accession>
<gene>
    <name evidence="1" type="primary">WBGene00282577</name>
</gene>
<accession>A0A8R1V2I3</accession>
<dbReference type="AlphaFoldDB" id="A0A2A6CY54"/>